<sequence>MSLLDVKILVIAAAEWLYLQCSSQIRPLNYSPPLSRQLLAVWKCVVEESMEKRKINALSKVKLCNALELTRLRGELPDVRVIAKVFIWLEKYGDPNGRMFKHYGHAIDDLENRTLNNIQSSHTFEPILPKKFDDISIEEESNLFKEIHELLTKKENLEVPESFNSSQSSTINCKKSEEDFKESATAMNPDELIAVATCSEENDGPKVVDVSADKVDIISQSSEDFSAPMVHQPLLKRLKNVADYRLAGSTVELIRVAAVCDLAQDPRRNGFFEAVQCSANNIRNEDRNKSESSHMETGDSTAYLTHFKGVLDDVGRRQYEKLMRMFAMTPPSAP</sequence>
<keyword evidence="1" id="KW-1185">Reference proteome</keyword>
<organism evidence="1 2">
    <name type="scientific">Syphacia muris</name>
    <dbReference type="NCBI Taxonomy" id="451379"/>
    <lineage>
        <taxon>Eukaryota</taxon>
        <taxon>Metazoa</taxon>
        <taxon>Ecdysozoa</taxon>
        <taxon>Nematoda</taxon>
        <taxon>Chromadorea</taxon>
        <taxon>Rhabditida</taxon>
        <taxon>Spirurina</taxon>
        <taxon>Oxyuridomorpha</taxon>
        <taxon>Oxyuroidea</taxon>
        <taxon>Oxyuridae</taxon>
        <taxon>Syphacia</taxon>
    </lineage>
</organism>
<dbReference type="AlphaFoldDB" id="A0A0N5ANJ6"/>
<accession>A0A0N5ANJ6</accession>
<proteinExistence type="predicted"/>
<dbReference type="Proteomes" id="UP000046393">
    <property type="component" value="Unplaced"/>
</dbReference>
<evidence type="ECO:0000313" key="2">
    <source>
        <dbReference type="WBParaSite" id="SMUV_0000618401-mRNA-1"/>
    </source>
</evidence>
<reference evidence="2" key="1">
    <citation type="submission" date="2017-02" db="UniProtKB">
        <authorList>
            <consortium name="WormBaseParasite"/>
        </authorList>
    </citation>
    <scope>IDENTIFICATION</scope>
</reference>
<evidence type="ECO:0000313" key="1">
    <source>
        <dbReference type="Proteomes" id="UP000046393"/>
    </source>
</evidence>
<dbReference type="STRING" id="451379.A0A0N5ANJ6"/>
<dbReference type="WBParaSite" id="SMUV_0000618401-mRNA-1">
    <property type="protein sequence ID" value="SMUV_0000618401-mRNA-1"/>
    <property type="gene ID" value="SMUV_0000618401"/>
</dbReference>
<protein>
    <submittedName>
        <fullName evidence="2">VHS domain-containing protein</fullName>
    </submittedName>
</protein>
<name>A0A0N5ANJ6_9BILA</name>